<dbReference type="SMART" id="SM00448">
    <property type="entry name" value="REC"/>
    <property type="match status" value="1"/>
</dbReference>
<dbReference type="GO" id="GO:0000160">
    <property type="term" value="P:phosphorelay signal transduction system"/>
    <property type="evidence" value="ECO:0007669"/>
    <property type="project" value="InterPro"/>
</dbReference>
<evidence type="ECO:0000256" key="2">
    <source>
        <dbReference type="ARBA" id="ARBA00023015"/>
    </source>
</evidence>
<feature type="compositionally biased region" description="Basic residues" evidence="6">
    <location>
        <begin position="53"/>
        <end position="66"/>
    </location>
</feature>
<organism evidence="9 10">
    <name type="scientific">Nocardia arthritidis</name>
    <dbReference type="NCBI Taxonomy" id="228602"/>
    <lineage>
        <taxon>Bacteria</taxon>
        <taxon>Bacillati</taxon>
        <taxon>Actinomycetota</taxon>
        <taxon>Actinomycetes</taxon>
        <taxon>Mycobacteriales</taxon>
        <taxon>Nocardiaceae</taxon>
        <taxon>Nocardia</taxon>
    </lineage>
</organism>
<evidence type="ECO:0000256" key="4">
    <source>
        <dbReference type="ARBA" id="ARBA00023163"/>
    </source>
</evidence>
<dbReference type="AlphaFoldDB" id="A0A6G9Y7T1"/>
<evidence type="ECO:0000313" key="9">
    <source>
        <dbReference type="EMBL" id="QIS09113.1"/>
    </source>
</evidence>
<keyword evidence="1 5" id="KW-0597">Phosphoprotein</keyword>
<dbReference type="PROSITE" id="PS50043">
    <property type="entry name" value="HTH_LUXR_2"/>
    <property type="match status" value="1"/>
</dbReference>
<feature type="region of interest" description="Disordered" evidence="6">
    <location>
        <begin position="106"/>
        <end position="133"/>
    </location>
</feature>
<dbReference type="SUPFAM" id="SSF46894">
    <property type="entry name" value="C-terminal effector domain of the bipartite response regulators"/>
    <property type="match status" value="1"/>
</dbReference>
<feature type="modified residue" description="4-aspartylphosphate" evidence="5">
    <location>
        <position position="206"/>
    </location>
</feature>
<dbReference type="GO" id="GO:0003677">
    <property type="term" value="F:DNA binding"/>
    <property type="evidence" value="ECO:0007669"/>
    <property type="project" value="UniProtKB-KW"/>
</dbReference>
<dbReference type="PANTHER" id="PTHR43214:SF41">
    <property type="entry name" value="NITRATE_NITRITE RESPONSE REGULATOR PROTEIN NARP"/>
    <property type="match status" value="1"/>
</dbReference>
<dbReference type="Gene3D" id="3.40.50.2300">
    <property type="match status" value="1"/>
</dbReference>
<dbReference type="PROSITE" id="PS00622">
    <property type="entry name" value="HTH_LUXR_1"/>
    <property type="match status" value="1"/>
</dbReference>
<dbReference type="SMART" id="SM00421">
    <property type="entry name" value="HTH_LUXR"/>
    <property type="match status" value="1"/>
</dbReference>
<dbReference type="CDD" id="cd17535">
    <property type="entry name" value="REC_NarL-like"/>
    <property type="match status" value="1"/>
</dbReference>
<keyword evidence="3" id="KW-0238">DNA-binding</keyword>
<dbReference type="InterPro" id="IPR058245">
    <property type="entry name" value="NreC/VraR/RcsB-like_REC"/>
</dbReference>
<dbReference type="Pfam" id="PF00072">
    <property type="entry name" value="Response_reg"/>
    <property type="match status" value="1"/>
</dbReference>
<name>A0A6G9Y7T1_9NOCA</name>
<keyword evidence="10" id="KW-1185">Reference proteome</keyword>
<evidence type="ECO:0000259" key="8">
    <source>
        <dbReference type="PROSITE" id="PS50110"/>
    </source>
</evidence>
<feature type="region of interest" description="Disordered" evidence="6">
    <location>
        <begin position="34"/>
        <end position="85"/>
    </location>
</feature>
<evidence type="ECO:0000256" key="5">
    <source>
        <dbReference type="PROSITE-ProRule" id="PRU00169"/>
    </source>
</evidence>
<dbReference type="Proteomes" id="UP000503540">
    <property type="component" value="Chromosome"/>
</dbReference>
<evidence type="ECO:0000256" key="1">
    <source>
        <dbReference type="ARBA" id="ARBA00022553"/>
    </source>
</evidence>
<evidence type="ECO:0000256" key="6">
    <source>
        <dbReference type="SAM" id="MobiDB-lite"/>
    </source>
</evidence>
<dbReference type="InterPro" id="IPR001789">
    <property type="entry name" value="Sig_transdc_resp-reg_receiver"/>
</dbReference>
<dbReference type="InterPro" id="IPR016032">
    <property type="entry name" value="Sig_transdc_resp-reg_C-effctor"/>
</dbReference>
<protein>
    <submittedName>
        <fullName evidence="9">Response regulator</fullName>
    </submittedName>
</protein>
<dbReference type="InterPro" id="IPR000792">
    <property type="entry name" value="Tscrpt_reg_LuxR_C"/>
</dbReference>
<evidence type="ECO:0000313" key="10">
    <source>
        <dbReference type="Proteomes" id="UP000503540"/>
    </source>
</evidence>
<dbReference type="CDD" id="cd06170">
    <property type="entry name" value="LuxR_C_like"/>
    <property type="match status" value="1"/>
</dbReference>
<dbReference type="PRINTS" id="PR00038">
    <property type="entry name" value="HTHLUXR"/>
</dbReference>
<dbReference type="KEGG" id="nah:F5544_06010"/>
<keyword evidence="4" id="KW-0804">Transcription</keyword>
<dbReference type="PROSITE" id="PS50110">
    <property type="entry name" value="RESPONSE_REGULATORY"/>
    <property type="match status" value="1"/>
</dbReference>
<sequence>MCPRWRPTGRASRNPFTPGSSGVVVRWRSCPPRAAAPRCESSCRAPTPATRTRSPRPRRTRCRSRPPRSPSRCASPENESGFGCSMKQHVSHSACDETAHDREARLRWQGKPADRSRRSMDNSPETRPDMRAGYETGETSAIGEETPRGGGTTVRVFLVDDHAVFRSGVRAELSRETDMEVVGEAGGVAEAIAGINTAKPDVVLLDVHMPDGGGVAVLSGIDDGPVCLALSVSDAAEDVIAVIRAGARGYVTKTISGAELAEGIRRVAGGDAVFSPRLAGFVLDSFTGRSPAPEPPLDPELDSLTPRELEVLRLLARGYTYREIAETLFISVKTVETHASNVLRKTQQSNRNALTRWAHRRRID</sequence>
<dbReference type="InterPro" id="IPR011006">
    <property type="entry name" value="CheY-like_superfamily"/>
</dbReference>
<reference evidence="9 10" key="1">
    <citation type="journal article" date="2019" name="ACS Chem. Biol.">
        <title>Identification and Mobilization of a Cryptic Antibiotic Biosynthesis Gene Locus from a Human-Pathogenic Nocardia Isolate.</title>
        <authorList>
            <person name="Herisse M."/>
            <person name="Ishida K."/>
            <person name="Porter J.L."/>
            <person name="Howden B."/>
            <person name="Hertweck C."/>
            <person name="Stinear T.P."/>
            <person name="Pidot S.J."/>
        </authorList>
    </citation>
    <scope>NUCLEOTIDE SEQUENCE [LARGE SCALE GENOMIC DNA]</scope>
    <source>
        <strain evidence="9 10">AUSMDU00012717</strain>
    </source>
</reference>
<proteinExistence type="predicted"/>
<dbReference type="GO" id="GO:0006355">
    <property type="term" value="P:regulation of DNA-templated transcription"/>
    <property type="evidence" value="ECO:0007669"/>
    <property type="project" value="InterPro"/>
</dbReference>
<dbReference type="Pfam" id="PF00196">
    <property type="entry name" value="GerE"/>
    <property type="match status" value="1"/>
</dbReference>
<feature type="compositionally biased region" description="Basic and acidic residues" evidence="6">
    <location>
        <begin position="106"/>
        <end position="132"/>
    </location>
</feature>
<evidence type="ECO:0000256" key="3">
    <source>
        <dbReference type="ARBA" id="ARBA00023125"/>
    </source>
</evidence>
<dbReference type="SUPFAM" id="SSF52172">
    <property type="entry name" value="CheY-like"/>
    <property type="match status" value="1"/>
</dbReference>
<evidence type="ECO:0000259" key="7">
    <source>
        <dbReference type="PROSITE" id="PS50043"/>
    </source>
</evidence>
<feature type="compositionally biased region" description="Low complexity" evidence="6">
    <location>
        <begin position="42"/>
        <end position="52"/>
    </location>
</feature>
<feature type="region of interest" description="Disordered" evidence="6">
    <location>
        <begin position="1"/>
        <end position="22"/>
    </location>
</feature>
<keyword evidence="2" id="KW-0805">Transcription regulation</keyword>
<feature type="domain" description="HTH luxR-type" evidence="7">
    <location>
        <begin position="297"/>
        <end position="362"/>
    </location>
</feature>
<gene>
    <name evidence="9" type="ORF">F5544_06010</name>
</gene>
<dbReference type="PANTHER" id="PTHR43214">
    <property type="entry name" value="TWO-COMPONENT RESPONSE REGULATOR"/>
    <property type="match status" value="1"/>
</dbReference>
<feature type="domain" description="Response regulatory" evidence="8">
    <location>
        <begin position="155"/>
        <end position="268"/>
    </location>
</feature>
<dbReference type="EMBL" id="CP046172">
    <property type="protein sequence ID" value="QIS09113.1"/>
    <property type="molecule type" value="Genomic_DNA"/>
</dbReference>
<dbReference type="InterPro" id="IPR039420">
    <property type="entry name" value="WalR-like"/>
</dbReference>
<accession>A0A6G9Y7T1</accession>